<keyword evidence="4 9" id="KW-0547">Nucleotide-binding</keyword>
<comment type="similarity">
    <text evidence="9 10 13 14">Belongs to the peptidase S16 family.</text>
</comment>
<evidence type="ECO:0000256" key="10">
    <source>
        <dbReference type="PIRNR" id="PIRNR001174"/>
    </source>
</evidence>
<dbReference type="InterPro" id="IPR027543">
    <property type="entry name" value="Lon_bac"/>
</dbReference>
<dbReference type="InterPro" id="IPR027417">
    <property type="entry name" value="P-loop_NTPase"/>
</dbReference>
<evidence type="ECO:0000256" key="13">
    <source>
        <dbReference type="PROSITE-ProRule" id="PRU01122"/>
    </source>
</evidence>
<dbReference type="Pfam" id="PF02190">
    <property type="entry name" value="LON_substr_bdg"/>
    <property type="match status" value="1"/>
</dbReference>
<dbReference type="GO" id="GO:0043565">
    <property type="term" value="F:sequence-specific DNA binding"/>
    <property type="evidence" value="ECO:0007669"/>
    <property type="project" value="UniProtKB-UniRule"/>
</dbReference>
<keyword evidence="6 9" id="KW-0720">Serine protease</keyword>
<evidence type="ECO:0000256" key="2">
    <source>
        <dbReference type="ARBA" id="ARBA00022490"/>
    </source>
</evidence>
<dbReference type="PRINTS" id="PR00830">
    <property type="entry name" value="ENDOLAPTASE"/>
</dbReference>
<comment type="caution">
    <text evidence="17">The sequence shown here is derived from an EMBL/GenBank/DDBJ whole genome shotgun (WGS) entry which is preliminary data.</text>
</comment>
<dbReference type="NCBIfam" id="NF008053">
    <property type="entry name" value="PRK10787.1"/>
    <property type="match status" value="1"/>
</dbReference>
<evidence type="ECO:0000256" key="5">
    <source>
        <dbReference type="ARBA" id="ARBA00022801"/>
    </source>
</evidence>
<dbReference type="FunFam" id="1.20.5.5270:FF:000002">
    <property type="entry name" value="Lon protease homolog"/>
    <property type="match status" value="1"/>
</dbReference>
<comment type="function">
    <text evidence="9">ATP-dependent serine protease that mediates the selective degradation of mutant and abnormal proteins as well as certain short-lived regulatory proteins. Required for cellular homeostasis and for survival from DNA damage and developmental changes induced by stress. Degrades polypeptides processively to yield small peptide fragments that are 5 to 10 amino acids long. Binds to DNA in a double-stranded, site-specific manner.</text>
</comment>
<keyword evidence="2 9" id="KW-0963">Cytoplasm</keyword>
<dbReference type="GO" id="GO:0004252">
    <property type="term" value="F:serine-type endopeptidase activity"/>
    <property type="evidence" value="ECO:0007669"/>
    <property type="project" value="UniProtKB-UniRule"/>
</dbReference>
<dbReference type="InterPro" id="IPR008269">
    <property type="entry name" value="Lon_proteolytic"/>
</dbReference>
<dbReference type="InterPro" id="IPR003593">
    <property type="entry name" value="AAA+_ATPase"/>
</dbReference>
<dbReference type="Gene3D" id="3.40.50.300">
    <property type="entry name" value="P-loop containing nucleotide triphosphate hydrolases"/>
    <property type="match status" value="1"/>
</dbReference>
<dbReference type="RefSeq" id="WP_075858104.1">
    <property type="nucleotide sequence ID" value="NZ_BDJK01000003.1"/>
</dbReference>
<evidence type="ECO:0000259" key="15">
    <source>
        <dbReference type="PROSITE" id="PS51786"/>
    </source>
</evidence>
<dbReference type="EC" id="3.4.21.53" evidence="9 10"/>
<evidence type="ECO:0000313" key="18">
    <source>
        <dbReference type="Proteomes" id="UP000187485"/>
    </source>
</evidence>
<dbReference type="FunFam" id="3.40.50.300:FF:000382">
    <property type="entry name" value="Lon protease homolog 2, peroxisomal"/>
    <property type="match status" value="1"/>
</dbReference>
<dbReference type="InterPro" id="IPR003959">
    <property type="entry name" value="ATPase_AAA_core"/>
</dbReference>
<accession>A0A1L8CRV6</accession>
<keyword evidence="8 9" id="KW-0346">Stress response</keyword>
<dbReference type="InterPro" id="IPR046336">
    <property type="entry name" value="Lon_prtase_N_sf"/>
</dbReference>
<dbReference type="EMBL" id="BDJK01000003">
    <property type="protein sequence ID" value="GAV21658.1"/>
    <property type="molecule type" value="Genomic_DNA"/>
</dbReference>
<evidence type="ECO:0000256" key="7">
    <source>
        <dbReference type="ARBA" id="ARBA00022840"/>
    </source>
</evidence>
<gene>
    <name evidence="9" type="primary">lon</name>
    <name evidence="17" type="ORF">cpu_01680</name>
</gene>
<dbReference type="InterPro" id="IPR003111">
    <property type="entry name" value="Lon_prtase_N"/>
</dbReference>
<evidence type="ECO:0000256" key="14">
    <source>
        <dbReference type="RuleBase" id="RU000591"/>
    </source>
</evidence>
<feature type="binding site" evidence="9 12">
    <location>
        <begin position="351"/>
        <end position="358"/>
    </location>
    <ligand>
        <name>ATP</name>
        <dbReference type="ChEBI" id="CHEBI:30616"/>
    </ligand>
</feature>
<dbReference type="PROSITE" id="PS01046">
    <property type="entry name" value="LON_SER"/>
    <property type="match status" value="1"/>
</dbReference>
<evidence type="ECO:0000259" key="16">
    <source>
        <dbReference type="PROSITE" id="PS51787"/>
    </source>
</evidence>
<feature type="domain" description="Lon proteolytic" evidence="15">
    <location>
        <begin position="587"/>
        <end position="768"/>
    </location>
</feature>
<dbReference type="InterPro" id="IPR054594">
    <property type="entry name" value="Lon_lid"/>
</dbReference>
<evidence type="ECO:0000256" key="8">
    <source>
        <dbReference type="ARBA" id="ARBA00023016"/>
    </source>
</evidence>
<evidence type="ECO:0000256" key="1">
    <source>
        <dbReference type="ARBA" id="ARBA00004496"/>
    </source>
</evidence>
<evidence type="ECO:0000256" key="9">
    <source>
        <dbReference type="HAMAP-Rule" id="MF_01973"/>
    </source>
</evidence>
<dbReference type="NCBIfam" id="TIGR00763">
    <property type="entry name" value="lon"/>
    <property type="match status" value="1"/>
</dbReference>
<dbReference type="Pfam" id="PF05362">
    <property type="entry name" value="Lon_C"/>
    <property type="match status" value="1"/>
</dbReference>
<dbReference type="HAMAP" id="MF_01973">
    <property type="entry name" value="lon_bact"/>
    <property type="match status" value="1"/>
</dbReference>
<dbReference type="InterPro" id="IPR008268">
    <property type="entry name" value="Peptidase_S16_AS"/>
</dbReference>
<dbReference type="Gene3D" id="3.30.230.10">
    <property type="match status" value="1"/>
</dbReference>
<dbReference type="SUPFAM" id="SSF52540">
    <property type="entry name" value="P-loop containing nucleoside triphosphate hydrolases"/>
    <property type="match status" value="1"/>
</dbReference>
<dbReference type="FunFam" id="3.30.230.10:FF:000010">
    <property type="entry name" value="Lon protease"/>
    <property type="match status" value="1"/>
</dbReference>
<name>A0A1L8CRV6_9THEO</name>
<dbReference type="InterPro" id="IPR004815">
    <property type="entry name" value="Lon_bac/euk-typ"/>
</dbReference>
<protein>
    <recommendedName>
        <fullName evidence="9 10">Lon protease</fullName>
        <ecNumber evidence="9 10">3.4.21.53</ecNumber>
    </recommendedName>
    <alternativeName>
        <fullName evidence="9">ATP-dependent protease La</fullName>
    </alternativeName>
</protein>
<feature type="domain" description="Lon N-terminal" evidence="16">
    <location>
        <begin position="6"/>
        <end position="199"/>
    </location>
</feature>
<feature type="active site" evidence="9 11">
    <location>
        <position position="674"/>
    </location>
</feature>
<dbReference type="SMART" id="SM00464">
    <property type="entry name" value="LON"/>
    <property type="match status" value="1"/>
</dbReference>
<evidence type="ECO:0000256" key="11">
    <source>
        <dbReference type="PIRSR" id="PIRSR001174-1"/>
    </source>
</evidence>
<evidence type="ECO:0000256" key="4">
    <source>
        <dbReference type="ARBA" id="ARBA00022741"/>
    </source>
</evidence>
<dbReference type="GO" id="GO:0016887">
    <property type="term" value="F:ATP hydrolysis activity"/>
    <property type="evidence" value="ECO:0007669"/>
    <property type="project" value="UniProtKB-UniRule"/>
</dbReference>
<dbReference type="InterPro" id="IPR015947">
    <property type="entry name" value="PUA-like_sf"/>
</dbReference>
<dbReference type="SMART" id="SM00382">
    <property type="entry name" value="AAA"/>
    <property type="match status" value="1"/>
</dbReference>
<dbReference type="PROSITE" id="PS51787">
    <property type="entry name" value="LON_N"/>
    <property type="match status" value="1"/>
</dbReference>
<evidence type="ECO:0000256" key="6">
    <source>
        <dbReference type="ARBA" id="ARBA00022825"/>
    </source>
</evidence>
<sequence length="792" mass="89996">METRELPLLPLRGILVFPYMVIHLDVGREKSIAAIDQAMISDRIICLATQKDAQIDEPTPDDIYTVGTIAEIKQLLKLPGGTLRVLVEGLQRAEIKKYIESEPFFRVEVQIAQEEEVKTPEIQALTRSLIYQFEQYVKLSKRIPPETAITVVNLEEPGRLADVVASHLTLKIEDKQRILEALDIKNRLEILLEILARELEIVEIERRINLRVRKQMEKTQKEYYLREQLKAIQRELGEKDERVAEGEEYREKIKEARLPKEVEEKALKEVEKLEKMPPMAAEATVVRNYLDWLLALPWNRRTKDRLDIKLAEQILEEDHYGLEKVKSRILEYLAVRKLAKKMKGPILCFVGPPGVGKTSLAKSIARALERKFVRISLGGVRDEAEIRGHRRTYVGALPGRIIQGMRNAGSQNPVFLLDEIDKMSMDFRGDPSAALLEVLDPEQNNSFSDHYIELPFDLSHVMFITTANNLYTIPRPLLDRMEVIHIPGYTEEEKLAIAEKYLLPKQIKEHGLKPQNLKISTNTLLKIIREYTRESGVRNLERQIASLCRKAAKEILTKNVEEVKITVSNLEQYLGIPKYRYGIAEAEDEVGVATGLAWTEVGGDVMFIEVSVLKGNGKLYLTGKLGEVMKESAQAGFSYIRSRAKELGIEENFHEKYDLHIHVPEGAIPKDGPSAGITMATAMVSALTGLKVRKDVAMTGEITLRGKVLPIGGLKEKILAAKRAGIKTIIIPYENRKELEEIPPQVRRGLKFILVKHMDEVLEAALIREKKTEVESPLPEKEITETQEISVH</sequence>
<keyword evidence="7 9" id="KW-0067">ATP-binding</keyword>
<dbReference type="PANTHER" id="PTHR10046">
    <property type="entry name" value="ATP DEPENDENT LON PROTEASE FAMILY MEMBER"/>
    <property type="match status" value="1"/>
</dbReference>
<dbReference type="Proteomes" id="UP000187485">
    <property type="component" value="Unassembled WGS sequence"/>
</dbReference>
<dbReference type="SUPFAM" id="SSF88697">
    <property type="entry name" value="PUA domain-like"/>
    <property type="match status" value="1"/>
</dbReference>
<dbReference type="Gene3D" id="1.20.5.5270">
    <property type="match status" value="1"/>
</dbReference>
<dbReference type="Pfam" id="PF22667">
    <property type="entry name" value="Lon_lid"/>
    <property type="match status" value="1"/>
</dbReference>
<dbReference type="Gene3D" id="2.30.130.40">
    <property type="entry name" value="LON domain-like"/>
    <property type="match status" value="1"/>
</dbReference>
<proteinExistence type="evidence at transcript level"/>
<dbReference type="AlphaFoldDB" id="A0A1L8CRV6"/>
<dbReference type="Pfam" id="PF00004">
    <property type="entry name" value="AAA"/>
    <property type="match status" value="1"/>
</dbReference>
<keyword evidence="5 9" id="KW-0378">Hydrolase</keyword>
<dbReference type="OrthoDB" id="9803599at2"/>
<dbReference type="InterPro" id="IPR027065">
    <property type="entry name" value="Lon_Prtase"/>
</dbReference>
<comment type="subunit">
    <text evidence="9 10">Homohexamer. Organized in a ring with a central cavity.</text>
</comment>
<dbReference type="InterPro" id="IPR020568">
    <property type="entry name" value="Ribosomal_Su5_D2-typ_SF"/>
</dbReference>
<feature type="active site" evidence="9 11">
    <location>
        <position position="717"/>
    </location>
</feature>
<evidence type="ECO:0000256" key="3">
    <source>
        <dbReference type="ARBA" id="ARBA00022670"/>
    </source>
</evidence>
<dbReference type="Gene3D" id="1.20.58.1480">
    <property type="match status" value="1"/>
</dbReference>
<comment type="induction">
    <text evidence="9">By heat shock.</text>
</comment>
<comment type="subcellular location">
    <subcellularLocation>
        <location evidence="1 9 10">Cytoplasm</location>
    </subcellularLocation>
</comment>
<dbReference type="PIRSF" id="PIRSF001174">
    <property type="entry name" value="Lon_proteas"/>
    <property type="match status" value="1"/>
</dbReference>
<dbReference type="GO" id="GO:0006515">
    <property type="term" value="P:protein quality control for misfolded or incompletely synthesized proteins"/>
    <property type="evidence" value="ECO:0007669"/>
    <property type="project" value="UniProtKB-UniRule"/>
</dbReference>
<reference evidence="18" key="1">
    <citation type="submission" date="2016-12" db="EMBL/GenBank/DDBJ databases">
        <title>Draft Genome Sequences od Carboxydothermus pertinax and islandicus, Hydrogenogenic Carboxydotrophic Bacteria.</title>
        <authorList>
            <person name="Fukuyama Y."/>
            <person name="Ohmae K."/>
            <person name="Yoneda Y."/>
            <person name="Yoshida T."/>
            <person name="Sako Y."/>
        </authorList>
    </citation>
    <scope>NUCLEOTIDE SEQUENCE [LARGE SCALE GENOMIC DNA]</scope>
    <source>
        <strain evidence="18">Ug1</strain>
    </source>
</reference>
<dbReference type="SUPFAM" id="SSF54211">
    <property type="entry name" value="Ribosomal protein S5 domain 2-like"/>
    <property type="match status" value="1"/>
</dbReference>
<dbReference type="CDD" id="cd19500">
    <property type="entry name" value="RecA-like_Lon"/>
    <property type="match status" value="1"/>
</dbReference>
<dbReference type="GO" id="GO:0004176">
    <property type="term" value="F:ATP-dependent peptidase activity"/>
    <property type="evidence" value="ECO:0007669"/>
    <property type="project" value="UniProtKB-UniRule"/>
</dbReference>
<dbReference type="GO" id="GO:0005524">
    <property type="term" value="F:ATP binding"/>
    <property type="evidence" value="ECO:0007669"/>
    <property type="project" value="UniProtKB-UniRule"/>
</dbReference>
<dbReference type="Gene3D" id="1.10.8.60">
    <property type="match status" value="1"/>
</dbReference>
<organism evidence="17 18">
    <name type="scientific">Carboxydothermus pertinax</name>
    <dbReference type="NCBI Taxonomy" id="870242"/>
    <lineage>
        <taxon>Bacteria</taxon>
        <taxon>Bacillati</taxon>
        <taxon>Bacillota</taxon>
        <taxon>Clostridia</taxon>
        <taxon>Thermoanaerobacterales</taxon>
        <taxon>Thermoanaerobacteraceae</taxon>
        <taxon>Carboxydothermus</taxon>
    </lineage>
</organism>
<comment type="catalytic activity">
    <reaction evidence="9 10 13">
        <text>Hydrolysis of proteins in presence of ATP.</text>
        <dbReference type="EC" id="3.4.21.53"/>
    </reaction>
</comment>
<dbReference type="GO" id="GO:0005737">
    <property type="term" value="C:cytoplasm"/>
    <property type="evidence" value="ECO:0007669"/>
    <property type="project" value="UniProtKB-SubCell"/>
</dbReference>
<dbReference type="InterPro" id="IPR014721">
    <property type="entry name" value="Ribsml_uS5_D2-typ_fold_subgr"/>
</dbReference>
<keyword evidence="18" id="KW-1185">Reference proteome</keyword>
<keyword evidence="3 9" id="KW-0645">Protease</keyword>
<evidence type="ECO:0000313" key="17">
    <source>
        <dbReference type="EMBL" id="GAV21658.1"/>
    </source>
</evidence>
<evidence type="ECO:0000256" key="12">
    <source>
        <dbReference type="PIRSR" id="PIRSR001174-2"/>
    </source>
</evidence>
<dbReference type="PROSITE" id="PS51786">
    <property type="entry name" value="LON_PROTEOLYTIC"/>
    <property type="match status" value="1"/>
</dbReference>
<dbReference type="GO" id="GO:0034605">
    <property type="term" value="P:cellular response to heat"/>
    <property type="evidence" value="ECO:0007669"/>
    <property type="project" value="UniProtKB-UniRule"/>
</dbReference>
<dbReference type="STRING" id="870242.cpu_01680"/>